<evidence type="ECO:0000259" key="6">
    <source>
        <dbReference type="Pfam" id="PF00881"/>
    </source>
</evidence>
<name>A0A3R8M3F5_9FIRM</name>
<evidence type="ECO:0000256" key="5">
    <source>
        <dbReference type="ARBA" id="ARBA00023002"/>
    </source>
</evidence>
<keyword evidence="3" id="KW-0285">Flavoprotein</keyword>
<keyword evidence="8" id="KW-1185">Reference proteome</keyword>
<comment type="caution">
    <text evidence="7">The sequence shown here is derived from an EMBL/GenBank/DDBJ whole genome shotgun (WGS) entry which is preliminary data.</text>
</comment>
<dbReference type="Proteomes" id="UP000274920">
    <property type="component" value="Unassembled WGS sequence"/>
</dbReference>
<reference evidence="7" key="1">
    <citation type="submission" date="2018-10" db="EMBL/GenBank/DDBJ databases">
        <title>Schaedlerella arabinophila gen. nov. sp. nov., isolated from the mouse intestinal tract and comparative analysis with the genome of the closely related altered Schaedler flora strain ASF502.</title>
        <authorList>
            <person name="Miyake S."/>
            <person name="Soh M."/>
            <person name="Seedorf H."/>
        </authorList>
    </citation>
    <scope>NUCLEOTIDE SEQUENCE [LARGE SCALE GENOMIC DNA]</scope>
    <source>
        <strain evidence="7">DSM 106076</strain>
    </source>
</reference>
<gene>
    <name evidence="7" type="ORF">EBB54_03470</name>
</gene>
<dbReference type="InterPro" id="IPR029479">
    <property type="entry name" value="Nitroreductase"/>
</dbReference>
<dbReference type="GO" id="GO:0016491">
    <property type="term" value="F:oxidoreductase activity"/>
    <property type="evidence" value="ECO:0007669"/>
    <property type="project" value="UniProtKB-KW"/>
</dbReference>
<dbReference type="PANTHER" id="PTHR43673:SF2">
    <property type="entry name" value="NITROREDUCTASE"/>
    <property type="match status" value="1"/>
</dbReference>
<evidence type="ECO:0000256" key="4">
    <source>
        <dbReference type="ARBA" id="ARBA00022643"/>
    </source>
</evidence>
<dbReference type="CDD" id="cd02136">
    <property type="entry name" value="PnbA_NfnB-like"/>
    <property type="match status" value="1"/>
</dbReference>
<dbReference type="AlphaFoldDB" id="A0A3R8M3F5"/>
<proteinExistence type="inferred from homology"/>
<evidence type="ECO:0000256" key="3">
    <source>
        <dbReference type="ARBA" id="ARBA00022630"/>
    </source>
</evidence>
<sequence>MMEIIELMKQRRSVRSYTDEAVSDEVLDTILETATYAPTGGGKQSPVIVAVKDRETRDLISRLNAKVMGGDTDPFYGAPVIVIVLADGTRGSYVEDGSGVLNYIMLAAKACGVDSVWVAREKEMFDSEEGKALLKKWGLPDSLRGVGAAALGYHAGEEPEAAPRKEDYIIKI</sequence>
<evidence type="ECO:0000256" key="2">
    <source>
        <dbReference type="ARBA" id="ARBA00007118"/>
    </source>
</evidence>
<evidence type="ECO:0000313" key="8">
    <source>
        <dbReference type="Proteomes" id="UP000274920"/>
    </source>
</evidence>
<dbReference type="Gene3D" id="3.40.109.10">
    <property type="entry name" value="NADH Oxidase"/>
    <property type="match status" value="1"/>
</dbReference>
<protein>
    <submittedName>
        <fullName evidence="7">Diguanylate cyclase</fullName>
    </submittedName>
</protein>
<dbReference type="PANTHER" id="PTHR43673">
    <property type="entry name" value="NAD(P)H NITROREDUCTASE YDGI-RELATED"/>
    <property type="match status" value="1"/>
</dbReference>
<evidence type="ECO:0000313" key="7">
    <source>
        <dbReference type="EMBL" id="RRK35169.1"/>
    </source>
</evidence>
<comment type="similarity">
    <text evidence="2">Belongs to the nitroreductase family.</text>
</comment>
<dbReference type="SUPFAM" id="SSF55469">
    <property type="entry name" value="FMN-dependent nitroreductase-like"/>
    <property type="match status" value="1"/>
</dbReference>
<evidence type="ECO:0000256" key="1">
    <source>
        <dbReference type="ARBA" id="ARBA00001917"/>
    </source>
</evidence>
<dbReference type="InterPro" id="IPR000415">
    <property type="entry name" value="Nitroreductase-like"/>
</dbReference>
<feature type="domain" description="Nitroreductase" evidence="6">
    <location>
        <begin position="9"/>
        <end position="63"/>
    </location>
</feature>
<organism evidence="7 8">
    <name type="scientific">Schaedlerella arabinosiphila</name>
    <dbReference type="NCBI Taxonomy" id="2044587"/>
    <lineage>
        <taxon>Bacteria</taxon>
        <taxon>Bacillati</taxon>
        <taxon>Bacillota</taxon>
        <taxon>Clostridia</taxon>
        <taxon>Lachnospirales</taxon>
        <taxon>Lachnospiraceae</taxon>
        <taxon>Schaedlerella</taxon>
    </lineage>
</organism>
<dbReference type="Pfam" id="PF00881">
    <property type="entry name" value="Nitroreductase"/>
    <property type="match status" value="1"/>
</dbReference>
<comment type="cofactor">
    <cofactor evidence="1">
        <name>FMN</name>
        <dbReference type="ChEBI" id="CHEBI:58210"/>
    </cofactor>
</comment>
<keyword evidence="5" id="KW-0560">Oxidoreductase</keyword>
<dbReference type="EMBL" id="RHJS01000002">
    <property type="protein sequence ID" value="RRK35169.1"/>
    <property type="molecule type" value="Genomic_DNA"/>
</dbReference>
<keyword evidence="4" id="KW-0288">FMN</keyword>
<accession>A0A3R8M3F5</accession>